<sequence>MASVGDNKTSFRKVDVDEYTEEKFKEDDDEQKQANDELLAGLNETEIQTMLNQGKNIDALLYILNRTQISKNPAVKAKTLQLALKVMLSFKSSEIDLALGQLDAPQHFDLLMKYIYKGFEVPSEVSSAHLLTWHEKVFAIGGVGCIMRVLVDRKRF</sequence>
<evidence type="ECO:0000256" key="5">
    <source>
        <dbReference type="RuleBase" id="RU004301"/>
    </source>
</evidence>
<dbReference type="Proteomes" id="UP000015101">
    <property type="component" value="Unassembled WGS sequence"/>
</dbReference>
<comment type="similarity">
    <text evidence="2 5">Belongs to the ARPC5 family.</text>
</comment>
<evidence type="ECO:0000256" key="1">
    <source>
        <dbReference type="ARBA" id="ARBA00004245"/>
    </source>
</evidence>
<reference evidence="8" key="1">
    <citation type="submission" date="2012-12" db="EMBL/GenBank/DDBJ databases">
        <authorList>
            <person name="Hellsten U."/>
            <person name="Grimwood J."/>
            <person name="Chapman J.A."/>
            <person name="Shapiro H."/>
            <person name="Aerts A."/>
            <person name="Otillar R.P."/>
            <person name="Terry A.Y."/>
            <person name="Boore J.L."/>
            <person name="Simakov O."/>
            <person name="Marletaz F."/>
            <person name="Cho S.-J."/>
            <person name="Edsinger-Gonzales E."/>
            <person name="Havlak P."/>
            <person name="Kuo D.-H."/>
            <person name="Larsson T."/>
            <person name="Lv J."/>
            <person name="Arendt D."/>
            <person name="Savage R."/>
            <person name="Osoegawa K."/>
            <person name="de Jong P."/>
            <person name="Lindberg D.R."/>
            <person name="Seaver E.C."/>
            <person name="Weisblat D.A."/>
            <person name="Putnam N.H."/>
            <person name="Grigoriev I.V."/>
            <person name="Rokhsar D.S."/>
        </authorList>
    </citation>
    <scope>NUCLEOTIDE SEQUENCE</scope>
</reference>
<gene>
    <name evidence="7" type="primary">20216431</name>
    <name evidence="6" type="ORF">HELRODRAFT_85149</name>
</gene>
<dbReference type="FunFam" id="1.25.40.190:FF:000004">
    <property type="entry name" value="Actin-related protein 2/3 complex subunit 5"/>
    <property type="match status" value="1"/>
</dbReference>
<dbReference type="GO" id="GO:0005885">
    <property type="term" value="C:Arp2/3 protein complex"/>
    <property type="evidence" value="ECO:0000318"/>
    <property type="project" value="GO_Central"/>
</dbReference>
<keyword evidence="8" id="KW-1185">Reference proteome</keyword>
<dbReference type="KEGG" id="hro:HELRODRAFT_85149"/>
<dbReference type="OrthoDB" id="429520at2759"/>
<dbReference type="InParanoid" id="T1G5T4"/>
<proteinExistence type="inferred from homology"/>
<comment type="subcellular location">
    <subcellularLocation>
        <location evidence="1">Cytoplasm</location>
        <location evidence="1">Cytoskeleton</location>
    </subcellularLocation>
</comment>
<evidence type="ECO:0000313" key="6">
    <source>
        <dbReference type="EMBL" id="ESN97741.1"/>
    </source>
</evidence>
<dbReference type="OMA" id="RQGNMNG"/>
<dbReference type="STRING" id="6412.T1G5T4"/>
<dbReference type="RefSeq" id="XP_009024088.1">
    <property type="nucleotide sequence ID" value="XM_009025840.1"/>
</dbReference>
<dbReference type="AlphaFoldDB" id="T1G5T4"/>
<accession>T1G5T4</accession>
<dbReference type="EnsemblMetazoa" id="HelroT85149">
    <property type="protein sequence ID" value="HelroP85149"/>
    <property type="gene ID" value="HelroG85149"/>
</dbReference>
<dbReference type="Pfam" id="PF04699">
    <property type="entry name" value="P16-Arc"/>
    <property type="match status" value="1"/>
</dbReference>
<dbReference type="PANTHER" id="PTHR12644">
    <property type="entry name" value="ARP2/3 COMPLEX 16 KD SUBUNIT P16-ARC"/>
    <property type="match status" value="1"/>
</dbReference>
<dbReference type="PIRSF" id="PIRSF039096">
    <property type="entry name" value="p16-ARC"/>
    <property type="match status" value="1"/>
</dbReference>
<dbReference type="EMBL" id="AMQM01006194">
    <property type="status" value="NOT_ANNOTATED_CDS"/>
    <property type="molecule type" value="Genomic_DNA"/>
</dbReference>
<dbReference type="InterPro" id="IPR036743">
    <property type="entry name" value="ARPC5_sf"/>
</dbReference>
<dbReference type="GeneID" id="20216431"/>
<name>T1G5T4_HELRO</name>
<evidence type="ECO:0000256" key="3">
    <source>
        <dbReference type="ARBA" id="ARBA00022490"/>
    </source>
</evidence>
<comment type="function">
    <text evidence="5">Functions as component of the Arp2/3 complex which is involved in regulation of actin polymerization and together with an activating nucleation-promoting factor (NPF) mediates the formation of branched actin networks. Arp2/3 complex plays a critical role in the control of cell morphogenesis via the modulation of cell polarity development.</text>
</comment>
<dbReference type="GO" id="GO:0034314">
    <property type="term" value="P:Arp2/3 complex-mediated actin nucleation"/>
    <property type="evidence" value="ECO:0000318"/>
    <property type="project" value="GO_Central"/>
</dbReference>
<dbReference type="InterPro" id="IPR006789">
    <property type="entry name" value="ARPC5"/>
</dbReference>
<keyword evidence="4 5" id="KW-0206">Cytoskeleton</keyword>
<evidence type="ECO:0000313" key="8">
    <source>
        <dbReference type="Proteomes" id="UP000015101"/>
    </source>
</evidence>
<reference evidence="7" key="3">
    <citation type="submission" date="2015-06" db="UniProtKB">
        <authorList>
            <consortium name="EnsemblMetazoa"/>
        </authorList>
    </citation>
    <scope>IDENTIFICATION</scope>
</reference>
<dbReference type="GO" id="GO:0030833">
    <property type="term" value="P:regulation of actin filament polymerization"/>
    <property type="evidence" value="ECO:0007669"/>
    <property type="project" value="InterPro"/>
</dbReference>
<dbReference type="CTD" id="20216431"/>
<protein>
    <recommendedName>
        <fullName evidence="5">Actin-related protein 2/3 complex subunit 5</fullName>
    </recommendedName>
</protein>
<dbReference type="GO" id="GO:0030674">
    <property type="term" value="F:protein-macromolecule adaptor activity"/>
    <property type="evidence" value="ECO:0000318"/>
    <property type="project" value="GO_Central"/>
</dbReference>
<dbReference type="HOGENOM" id="CLU_101888_1_1_1"/>
<reference evidence="6 8" key="2">
    <citation type="journal article" date="2013" name="Nature">
        <title>Insights into bilaterian evolution from three spiralian genomes.</title>
        <authorList>
            <person name="Simakov O."/>
            <person name="Marletaz F."/>
            <person name="Cho S.J."/>
            <person name="Edsinger-Gonzales E."/>
            <person name="Havlak P."/>
            <person name="Hellsten U."/>
            <person name="Kuo D.H."/>
            <person name="Larsson T."/>
            <person name="Lv J."/>
            <person name="Arendt D."/>
            <person name="Savage R."/>
            <person name="Osoegawa K."/>
            <person name="de Jong P."/>
            <person name="Grimwood J."/>
            <person name="Chapman J.A."/>
            <person name="Shapiro H."/>
            <person name="Aerts A."/>
            <person name="Otillar R.P."/>
            <person name="Terry A.Y."/>
            <person name="Boore J.L."/>
            <person name="Grigoriev I.V."/>
            <person name="Lindberg D.R."/>
            <person name="Seaver E.C."/>
            <person name="Weisblat D.A."/>
            <person name="Putnam N.H."/>
            <person name="Rokhsar D.S."/>
        </authorList>
    </citation>
    <scope>NUCLEOTIDE SEQUENCE</scope>
</reference>
<evidence type="ECO:0000256" key="2">
    <source>
        <dbReference type="ARBA" id="ARBA00006084"/>
    </source>
</evidence>
<dbReference type="GO" id="GO:0016477">
    <property type="term" value="P:cell migration"/>
    <property type="evidence" value="ECO:0000318"/>
    <property type="project" value="GO_Central"/>
</dbReference>
<dbReference type="EMBL" id="KB097304">
    <property type="protein sequence ID" value="ESN97741.1"/>
    <property type="molecule type" value="Genomic_DNA"/>
</dbReference>
<keyword evidence="3" id="KW-0963">Cytoplasm</keyword>
<dbReference type="GO" id="GO:0030863">
    <property type="term" value="C:cortical cytoskeleton"/>
    <property type="evidence" value="ECO:0000318"/>
    <property type="project" value="GO_Central"/>
</dbReference>
<dbReference type="Gene3D" id="1.25.40.190">
    <property type="entry name" value="Actin-related protein 2/3 complex subunit 5"/>
    <property type="match status" value="1"/>
</dbReference>
<organism evidence="7 8">
    <name type="scientific">Helobdella robusta</name>
    <name type="common">Californian leech</name>
    <dbReference type="NCBI Taxonomy" id="6412"/>
    <lineage>
        <taxon>Eukaryota</taxon>
        <taxon>Metazoa</taxon>
        <taxon>Spiralia</taxon>
        <taxon>Lophotrochozoa</taxon>
        <taxon>Annelida</taxon>
        <taxon>Clitellata</taxon>
        <taxon>Hirudinea</taxon>
        <taxon>Rhynchobdellida</taxon>
        <taxon>Glossiphoniidae</taxon>
        <taxon>Helobdella</taxon>
    </lineage>
</organism>
<dbReference type="eggNOG" id="KOG3380">
    <property type="taxonomic scope" value="Eukaryota"/>
</dbReference>
<evidence type="ECO:0000256" key="4">
    <source>
        <dbReference type="ARBA" id="ARBA00023212"/>
    </source>
</evidence>
<evidence type="ECO:0000313" key="7">
    <source>
        <dbReference type="EnsemblMetazoa" id="HelroP85149"/>
    </source>
</evidence>
<dbReference type="SUPFAM" id="SSF69103">
    <property type="entry name" value="Arp2/3 complex 16 kDa subunit ARPC5"/>
    <property type="match status" value="1"/>
</dbReference>
<dbReference type="EMBL" id="AMQM01006195">
    <property type="status" value="NOT_ANNOTATED_CDS"/>
    <property type="molecule type" value="Genomic_DNA"/>
</dbReference>